<evidence type="ECO:0000256" key="2">
    <source>
        <dbReference type="ARBA" id="ARBA00022630"/>
    </source>
</evidence>
<dbReference type="OrthoDB" id="9776382at2"/>
<dbReference type="SUPFAM" id="SSF51905">
    <property type="entry name" value="FAD/NAD(P)-binding domain"/>
    <property type="match status" value="1"/>
</dbReference>
<protein>
    <submittedName>
        <fullName evidence="8">Pyridine nucleotide-disulfide oxidoreductase</fullName>
    </submittedName>
</protein>
<dbReference type="PATRIC" id="fig|1449351.3.peg.2048"/>
<reference evidence="8 9" key="1">
    <citation type="submission" date="2014-01" db="EMBL/GenBank/DDBJ databases">
        <title>Roseivivax isoporae LMG 25204 Genome Sequencing.</title>
        <authorList>
            <person name="Lai Q."/>
            <person name="Li G."/>
            <person name="Shao Z."/>
        </authorList>
    </citation>
    <scope>NUCLEOTIDE SEQUENCE [LARGE SCALE GENOMIC DNA]</scope>
    <source>
        <strain evidence="8 9">LMG 25204</strain>
    </source>
</reference>
<evidence type="ECO:0000259" key="7">
    <source>
        <dbReference type="Pfam" id="PF07992"/>
    </source>
</evidence>
<dbReference type="InterPro" id="IPR004099">
    <property type="entry name" value="Pyr_nucl-diS_OxRdtase_dimer"/>
</dbReference>
<evidence type="ECO:0000313" key="8">
    <source>
        <dbReference type="EMBL" id="ETX29002.1"/>
    </source>
</evidence>
<evidence type="ECO:0000256" key="3">
    <source>
        <dbReference type="ARBA" id="ARBA00022827"/>
    </source>
</evidence>
<keyword evidence="3 4" id="KW-0274">FAD</keyword>
<dbReference type="Gene3D" id="3.50.50.60">
    <property type="entry name" value="FAD/NAD(P)-binding domain"/>
    <property type="match status" value="2"/>
</dbReference>
<dbReference type="Gene3D" id="3.30.390.30">
    <property type="match status" value="1"/>
</dbReference>
<dbReference type="Pfam" id="PF02852">
    <property type="entry name" value="Pyr_redox_dim"/>
    <property type="match status" value="1"/>
</dbReference>
<organism evidence="8 9">
    <name type="scientific">Roseivivax isoporae LMG 25204</name>
    <dbReference type="NCBI Taxonomy" id="1449351"/>
    <lineage>
        <taxon>Bacteria</taxon>
        <taxon>Pseudomonadati</taxon>
        <taxon>Pseudomonadota</taxon>
        <taxon>Alphaproteobacteria</taxon>
        <taxon>Rhodobacterales</taxon>
        <taxon>Roseobacteraceae</taxon>
        <taxon>Roseivivax</taxon>
    </lineage>
</organism>
<feature type="disulfide bond" description="Redox-active" evidence="5">
    <location>
        <begin position="42"/>
        <end position="47"/>
    </location>
</feature>
<comment type="similarity">
    <text evidence="1">Belongs to the class-I pyridine nucleotide-disulfide oxidoreductase family.</text>
</comment>
<name>X7F7Y9_9RHOB</name>
<dbReference type="Pfam" id="PF07992">
    <property type="entry name" value="Pyr_redox_2"/>
    <property type="match status" value="1"/>
</dbReference>
<sequence>MARQMDLAVIGSGVVARSVATAMAGDGWSVAVIDRKPPAGTCVLRGCDPKKVLRDAAAVVDRAARMQGKGLAGTPVVHWPDLMAFKRGFTDNVPAQQEGMYRDAGIEVMHGTARFTGPNELDVDGETVTARHVVLGVGARPRPMDVPGAECLIDHEAFMELPALPGRIVFVGGGYIAAEFASLAARAGAEVTVLQRGDRLLAPFDPDMVAHVSGALPPGLTVATGAEVTSIERQGGVFVVRHRIDGRQAEVEADCVVHAAGRVPDLDALDLAAGAVDTEGGRLVLDDRLRSVSNETVLAGGDAAQVGPPLTPVASHDADVIVANLRGEARCPDYGAVPSVAFTIPPIASVGLHEADAGDDVEVRGADATDWFSARHVAAPVLAYKTLSDAATGRILGAHLVGPHADEMINLFAVAIRAGMTVSELRDVMFAYPTSGSDIPSML</sequence>
<keyword evidence="9" id="KW-1185">Reference proteome</keyword>
<dbReference type="AlphaFoldDB" id="X7F7Y9"/>
<feature type="binding site" evidence="4">
    <location>
        <begin position="172"/>
        <end position="179"/>
    </location>
    <ligand>
        <name>NAD(+)</name>
        <dbReference type="ChEBI" id="CHEBI:57540"/>
    </ligand>
</feature>
<dbReference type="PRINTS" id="PR00368">
    <property type="entry name" value="FADPNR"/>
</dbReference>
<feature type="binding site" evidence="4">
    <location>
        <position position="302"/>
    </location>
    <ligand>
        <name>FAD</name>
        <dbReference type="ChEBI" id="CHEBI:57692"/>
    </ligand>
</feature>
<dbReference type="RefSeq" id="WP_043769985.1">
    <property type="nucleotide sequence ID" value="NZ_JAME01000013.1"/>
</dbReference>
<dbReference type="InterPro" id="IPR016156">
    <property type="entry name" value="FAD/NAD-linked_Rdtase_dimer_sf"/>
</dbReference>
<evidence type="ECO:0000256" key="1">
    <source>
        <dbReference type="ARBA" id="ARBA00007532"/>
    </source>
</evidence>
<feature type="binding site" evidence="4">
    <location>
        <position position="261"/>
    </location>
    <ligand>
        <name>NAD(+)</name>
        <dbReference type="ChEBI" id="CHEBI:57540"/>
    </ligand>
</feature>
<dbReference type="PANTHER" id="PTHR43014:SF5">
    <property type="entry name" value="GLUTATHIONE REDUCTASE (NADPH)"/>
    <property type="match status" value="1"/>
</dbReference>
<dbReference type="PANTHER" id="PTHR43014">
    <property type="entry name" value="MERCURIC REDUCTASE"/>
    <property type="match status" value="1"/>
</dbReference>
<gene>
    <name evidence="8" type="ORF">RISW2_03410</name>
</gene>
<dbReference type="PIRSF" id="PIRSF000350">
    <property type="entry name" value="Mercury_reductase_MerA"/>
    <property type="match status" value="1"/>
</dbReference>
<evidence type="ECO:0000259" key="6">
    <source>
        <dbReference type="Pfam" id="PF02852"/>
    </source>
</evidence>
<dbReference type="InterPro" id="IPR036188">
    <property type="entry name" value="FAD/NAD-bd_sf"/>
</dbReference>
<evidence type="ECO:0000256" key="4">
    <source>
        <dbReference type="PIRSR" id="PIRSR000350-3"/>
    </source>
</evidence>
<dbReference type="GO" id="GO:0016491">
    <property type="term" value="F:oxidoreductase activity"/>
    <property type="evidence" value="ECO:0007669"/>
    <property type="project" value="InterPro"/>
</dbReference>
<keyword evidence="2" id="KW-0285">Flavoprotein</keyword>
<dbReference type="InterPro" id="IPR001100">
    <property type="entry name" value="Pyr_nuc-diS_OxRdtase"/>
</dbReference>
<dbReference type="GO" id="GO:0000166">
    <property type="term" value="F:nucleotide binding"/>
    <property type="evidence" value="ECO:0007669"/>
    <property type="project" value="UniProtKB-KW"/>
</dbReference>
<feature type="binding site" evidence="4">
    <location>
        <position position="51"/>
    </location>
    <ligand>
        <name>FAD</name>
        <dbReference type="ChEBI" id="CHEBI:57692"/>
    </ligand>
</feature>
<accession>X7F7Y9</accession>
<dbReference type="eggNOG" id="COG1249">
    <property type="taxonomic scope" value="Bacteria"/>
</dbReference>
<dbReference type="InterPro" id="IPR023753">
    <property type="entry name" value="FAD/NAD-binding_dom"/>
</dbReference>
<proteinExistence type="inferred from homology"/>
<comment type="caution">
    <text evidence="8">The sequence shown here is derived from an EMBL/GenBank/DDBJ whole genome shotgun (WGS) entry which is preliminary data.</text>
</comment>
<dbReference type="STRING" id="1449351.RISW2_03410"/>
<feature type="domain" description="Pyridine nucleotide-disulphide oxidoreductase dimerisation" evidence="6">
    <location>
        <begin position="337"/>
        <end position="436"/>
    </location>
</feature>
<dbReference type="EMBL" id="JAME01000013">
    <property type="protein sequence ID" value="ETX29002.1"/>
    <property type="molecule type" value="Genomic_DNA"/>
</dbReference>
<comment type="cofactor">
    <cofactor evidence="4">
        <name>FAD</name>
        <dbReference type="ChEBI" id="CHEBI:57692"/>
    </cofactor>
    <text evidence="4">Binds 1 FAD per subunit.</text>
</comment>
<dbReference type="Proteomes" id="UP000023430">
    <property type="component" value="Unassembled WGS sequence"/>
</dbReference>
<evidence type="ECO:0000313" key="9">
    <source>
        <dbReference type="Proteomes" id="UP000023430"/>
    </source>
</evidence>
<keyword evidence="4" id="KW-0547">Nucleotide-binding</keyword>
<feature type="domain" description="FAD/NAD(P)-binding" evidence="7">
    <location>
        <begin position="5"/>
        <end position="317"/>
    </location>
</feature>
<evidence type="ECO:0000256" key="5">
    <source>
        <dbReference type="PIRSR" id="PIRSR000350-4"/>
    </source>
</evidence>
<dbReference type="SUPFAM" id="SSF55424">
    <property type="entry name" value="FAD/NAD-linked reductases, dimerisation (C-terminal) domain"/>
    <property type="match status" value="1"/>
</dbReference>
<keyword evidence="4" id="KW-0520">NAD</keyword>
<dbReference type="PRINTS" id="PR00411">
    <property type="entry name" value="PNDRDTASEI"/>
</dbReference>